<evidence type="ECO:0000313" key="5">
    <source>
        <dbReference type="EMBL" id="SDS66691.1"/>
    </source>
</evidence>
<dbReference type="CDD" id="cd07377">
    <property type="entry name" value="WHTH_GntR"/>
    <property type="match status" value="1"/>
</dbReference>
<keyword evidence="2" id="KW-0238">DNA-binding</keyword>
<evidence type="ECO:0000259" key="4">
    <source>
        <dbReference type="PROSITE" id="PS50949"/>
    </source>
</evidence>
<evidence type="ECO:0000313" key="6">
    <source>
        <dbReference type="Proteomes" id="UP000199103"/>
    </source>
</evidence>
<dbReference type="EMBL" id="LT629772">
    <property type="protein sequence ID" value="SDS66691.1"/>
    <property type="molecule type" value="Genomic_DNA"/>
</dbReference>
<protein>
    <submittedName>
        <fullName evidence="5">Regulatory protein, gntR family</fullName>
    </submittedName>
</protein>
<keyword evidence="6" id="KW-1185">Reference proteome</keyword>
<dbReference type="PANTHER" id="PTHR43537">
    <property type="entry name" value="TRANSCRIPTIONAL REGULATOR, GNTR FAMILY"/>
    <property type="match status" value="1"/>
</dbReference>
<dbReference type="Pfam" id="PF07729">
    <property type="entry name" value="FCD"/>
    <property type="match status" value="1"/>
</dbReference>
<dbReference type="PANTHER" id="PTHR43537:SF5">
    <property type="entry name" value="UXU OPERON TRANSCRIPTIONAL REGULATOR"/>
    <property type="match status" value="1"/>
</dbReference>
<dbReference type="Gene3D" id="1.10.10.10">
    <property type="entry name" value="Winged helix-like DNA-binding domain superfamily/Winged helix DNA-binding domain"/>
    <property type="match status" value="1"/>
</dbReference>
<proteinExistence type="predicted"/>
<dbReference type="InterPro" id="IPR011711">
    <property type="entry name" value="GntR_C"/>
</dbReference>
<name>A0A1H1U2Y2_9ACTN</name>
<dbReference type="SUPFAM" id="SSF48008">
    <property type="entry name" value="GntR ligand-binding domain-like"/>
    <property type="match status" value="1"/>
</dbReference>
<dbReference type="InterPro" id="IPR000524">
    <property type="entry name" value="Tscrpt_reg_HTH_GntR"/>
</dbReference>
<dbReference type="STRING" id="630515.SAMN04489812_2615"/>
<gene>
    <name evidence="5" type="ORF">SAMN04489812_2615</name>
</gene>
<feature type="domain" description="HTH gntR-type" evidence="4">
    <location>
        <begin position="2"/>
        <end position="72"/>
    </location>
</feature>
<dbReference type="InterPro" id="IPR008920">
    <property type="entry name" value="TF_FadR/GntR_C"/>
</dbReference>
<reference evidence="5 6" key="1">
    <citation type="submission" date="2016-10" db="EMBL/GenBank/DDBJ databases">
        <authorList>
            <person name="de Groot N.N."/>
        </authorList>
    </citation>
    <scope>NUCLEOTIDE SEQUENCE [LARGE SCALE GENOMIC DNA]</scope>
    <source>
        <strain evidence="5 6">DSM 21800</strain>
    </source>
</reference>
<accession>A0A1H1U2Y2</accession>
<organism evidence="5 6">
    <name type="scientific">Microlunatus soli</name>
    <dbReference type="NCBI Taxonomy" id="630515"/>
    <lineage>
        <taxon>Bacteria</taxon>
        <taxon>Bacillati</taxon>
        <taxon>Actinomycetota</taxon>
        <taxon>Actinomycetes</taxon>
        <taxon>Propionibacteriales</taxon>
        <taxon>Propionibacteriaceae</taxon>
        <taxon>Microlunatus</taxon>
    </lineage>
</organism>
<dbReference type="AlphaFoldDB" id="A0A1H1U2Y2"/>
<evidence type="ECO:0000256" key="2">
    <source>
        <dbReference type="ARBA" id="ARBA00023125"/>
    </source>
</evidence>
<dbReference type="SMART" id="SM00895">
    <property type="entry name" value="FCD"/>
    <property type="match status" value="1"/>
</dbReference>
<dbReference type="GO" id="GO:0003677">
    <property type="term" value="F:DNA binding"/>
    <property type="evidence" value="ECO:0007669"/>
    <property type="project" value="UniProtKB-KW"/>
</dbReference>
<dbReference type="SUPFAM" id="SSF46785">
    <property type="entry name" value="Winged helix' DNA-binding domain"/>
    <property type="match status" value="1"/>
</dbReference>
<dbReference type="PRINTS" id="PR00035">
    <property type="entry name" value="HTHGNTR"/>
</dbReference>
<evidence type="ECO:0000256" key="1">
    <source>
        <dbReference type="ARBA" id="ARBA00023015"/>
    </source>
</evidence>
<keyword evidence="3" id="KW-0804">Transcription</keyword>
<dbReference type="SMART" id="SM00345">
    <property type="entry name" value="HTH_GNTR"/>
    <property type="match status" value="1"/>
</dbReference>
<dbReference type="Gene3D" id="1.20.120.530">
    <property type="entry name" value="GntR ligand-binding domain-like"/>
    <property type="match status" value="1"/>
</dbReference>
<dbReference type="InterPro" id="IPR036388">
    <property type="entry name" value="WH-like_DNA-bd_sf"/>
</dbReference>
<dbReference type="Proteomes" id="UP000199103">
    <property type="component" value="Chromosome I"/>
</dbReference>
<dbReference type="PROSITE" id="PS50949">
    <property type="entry name" value="HTH_GNTR"/>
    <property type="match status" value="1"/>
</dbReference>
<dbReference type="InterPro" id="IPR036390">
    <property type="entry name" value="WH_DNA-bd_sf"/>
</dbReference>
<evidence type="ECO:0000256" key="3">
    <source>
        <dbReference type="ARBA" id="ARBA00023163"/>
    </source>
</evidence>
<dbReference type="Pfam" id="PF00392">
    <property type="entry name" value="GntR"/>
    <property type="match status" value="1"/>
</dbReference>
<dbReference type="GO" id="GO:0003700">
    <property type="term" value="F:DNA-binding transcription factor activity"/>
    <property type="evidence" value="ECO:0007669"/>
    <property type="project" value="InterPro"/>
</dbReference>
<keyword evidence="1" id="KW-0805">Transcription regulation</keyword>
<sequence length="234" mass="26414">MARPRRRVTEDVLTVLRGQAEKLPIGAKMPTESQIVEEHGVSRQTAREVFAILQSEGYVEIQHGKGAFIVDKSANDVARFQGWFRGNQFEIAELLEMRAAVEPYVAELAAARMTGDDLERLHASVEEFEAILRGDDVDAKVAADEAFHSLIMKASGNKGLTTFYETFIPSLREYRKRVFSPPADPLLALPHHQRIYQAISDRDPRNAYEQMRDHIEHSRLDVRRLASEAPSASD</sequence>